<feature type="site" description="Transition state stabilizer" evidence="3">
    <location>
        <position position="19"/>
    </location>
</feature>
<feature type="site" description="Transition state stabilizer" evidence="3">
    <location>
        <position position="26"/>
    </location>
</feature>
<evidence type="ECO:0000313" key="5">
    <source>
        <dbReference type="Proteomes" id="UP001356170"/>
    </source>
</evidence>
<dbReference type="EMBL" id="JAZHBO010000002">
    <property type="protein sequence ID" value="MEF2155763.1"/>
    <property type="molecule type" value="Genomic_DNA"/>
</dbReference>
<evidence type="ECO:0000313" key="4">
    <source>
        <dbReference type="EMBL" id="MEF2155763.1"/>
    </source>
</evidence>
<organism evidence="4 5">
    <name type="scientific">Aquilutibacter rugosus</name>
    <dbReference type="NCBI Taxonomy" id="3115820"/>
    <lineage>
        <taxon>Bacteria</taxon>
        <taxon>Pseudomonadati</taxon>
        <taxon>Pseudomonadota</taxon>
        <taxon>Gammaproteobacteria</taxon>
        <taxon>Lysobacterales</taxon>
        <taxon>Lysobacteraceae</taxon>
        <taxon>Aquilutibacter</taxon>
    </lineage>
</organism>
<feature type="site" description="Positions MEP for the nucleophilic attack" evidence="3">
    <location>
        <position position="216"/>
    </location>
</feature>
<comment type="function">
    <text evidence="3">Catalyzes the formation of 4-diphosphocytidyl-2-C-methyl-D-erythritol from CTP and 2-C-methyl-D-erythritol 4-phosphate (MEP).</text>
</comment>
<name>A0ABU7V0M5_9GAMM</name>
<dbReference type="Pfam" id="PF01128">
    <property type="entry name" value="IspD"/>
    <property type="match status" value="1"/>
</dbReference>
<protein>
    <recommendedName>
        <fullName evidence="3">2-C-methyl-D-erythritol 4-phosphate cytidylyltransferase</fullName>
        <ecNumber evidence="3">2.7.7.60</ecNumber>
    </recommendedName>
    <alternativeName>
        <fullName evidence="3">4-diphosphocytidyl-2C-methyl-D-erythritol synthase</fullName>
    </alternativeName>
    <alternativeName>
        <fullName evidence="3">MEP cytidylyltransferase</fullName>
        <shortName evidence="3">MCT</shortName>
    </alternativeName>
</protein>
<dbReference type="CDD" id="cd02516">
    <property type="entry name" value="CDP-ME_synthetase"/>
    <property type="match status" value="1"/>
</dbReference>
<dbReference type="SUPFAM" id="SSF53448">
    <property type="entry name" value="Nucleotide-diphospho-sugar transferases"/>
    <property type="match status" value="1"/>
</dbReference>
<evidence type="ECO:0000256" key="2">
    <source>
        <dbReference type="ARBA" id="ARBA00022695"/>
    </source>
</evidence>
<dbReference type="InterPro" id="IPR029044">
    <property type="entry name" value="Nucleotide-diphossugar_trans"/>
</dbReference>
<evidence type="ECO:0000256" key="1">
    <source>
        <dbReference type="ARBA" id="ARBA00022679"/>
    </source>
</evidence>
<comment type="similarity">
    <text evidence="3">Belongs to the IspD/TarI cytidylyltransferase family. IspD subfamily.</text>
</comment>
<reference evidence="4 5" key="1">
    <citation type="submission" date="2024-01" db="EMBL/GenBank/DDBJ databases">
        <title>Novel species of the genus Luteimonas isolated from rivers.</title>
        <authorList>
            <person name="Lu H."/>
        </authorList>
    </citation>
    <scope>NUCLEOTIDE SEQUENCE [LARGE SCALE GENOMIC DNA]</scope>
    <source>
        <strain evidence="4 5">FXH3W</strain>
    </source>
</reference>
<dbReference type="NCBIfam" id="TIGR00453">
    <property type="entry name" value="ispD"/>
    <property type="match status" value="1"/>
</dbReference>
<dbReference type="EC" id="2.7.7.60" evidence="3"/>
<feature type="site" description="Positions MEP for the nucleophilic attack" evidence="3">
    <location>
        <position position="160"/>
    </location>
</feature>
<keyword evidence="2 3" id="KW-0548">Nucleotidyltransferase</keyword>
<keyword evidence="5" id="KW-1185">Reference proteome</keyword>
<keyword evidence="1 3" id="KW-0808">Transferase</keyword>
<proteinExistence type="inferred from homology"/>
<dbReference type="InterPro" id="IPR050088">
    <property type="entry name" value="IspD/TarI_cytidylyltransf_bact"/>
</dbReference>
<accession>A0ABU7V0M5</accession>
<dbReference type="GO" id="GO:0050518">
    <property type="term" value="F:2-C-methyl-D-erythritol 4-phosphate cytidylyltransferase activity"/>
    <property type="evidence" value="ECO:0007669"/>
    <property type="project" value="UniProtKB-EC"/>
</dbReference>
<dbReference type="Proteomes" id="UP001356170">
    <property type="component" value="Unassembled WGS sequence"/>
</dbReference>
<gene>
    <name evidence="3 4" type="primary">ispD</name>
    <name evidence="4" type="ORF">V3390_05875</name>
</gene>
<dbReference type="PANTHER" id="PTHR32125">
    <property type="entry name" value="2-C-METHYL-D-ERYTHRITOL 4-PHOSPHATE CYTIDYLYLTRANSFERASE, CHLOROPLASTIC"/>
    <property type="match status" value="1"/>
</dbReference>
<evidence type="ECO:0000256" key="3">
    <source>
        <dbReference type="HAMAP-Rule" id="MF_00108"/>
    </source>
</evidence>
<comment type="caution">
    <text evidence="4">The sequence shown here is derived from an EMBL/GenBank/DDBJ whole genome shotgun (WGS) entry which is preliminary data.</text>
</comment>
<dbReference type="InterPro" id="IPR001228">
    <property type="entry name" value="IspD"/>
</dbReference>
<dbReference type="Gene3D" id="3.90.550.10">
    <property type="entry name" value="Spore Coat Polysaccharide Biosynthesis Protein SpsA, Chain A"/>
    <property type="match status" value="1"/>
</dbReference>
<dbReference type="HAMAP" id="MF_00108">
    <property type="entry name" value="IspD"/>
    <property type="match status" value="1"/>
</dbReference>
<dbReference type="PANTHER" id="PTHR32125:SF4">
    <property type="entry name" value="2-C-METHYL-D-ERYTHRITOL 4-PHOSPHATE CYTIDYLYLTRANSFERASE, CHLOROPLASTIC"/>
    <property type="match status" value="1"/>
</dbReference>
<keyword evidence="3" id="KW-0414">Isoprene biosynthesis</keyword>
<dbReference type="InterPro" id="IPR034683">
    <property type="entry name" value="IspD/TarI"/>
</dbReference>
<dbReference type="RefSeq" id="WP_331703754.1">
    <property type="nucleotide sequence ID" value="NZ_JAZHBO010000002.1"/>
</dbReference>
<comment type="pathway">
    <text evidence="3">Isoprenoid biosynthesis; isopentenyl diphosphate biosynthesis via DXP pathway; isopentenyl diphosphate from 1-deoxy-D-xylulose 5-phosphate: step 2/6.</text>
</comment>
<sequence>MNAAVRAWAVVPAAGRGSRMGTELPKQYLQLAGRTVLEHTLSALLAHPQIDGATVALSANDPHWPGLEWLHGKPIVAVTGGAERADSVLAALRHELPSHNDHTWMLVHDAARPNLHPQDLTRLLEALSNADCAGAILASRVADTLKRADAQQCIAETVDRSTLWRALTPQVFRRGALRQALERAQTEGVVVTDEAMAMERQRQAVQLVEGRADNLKITTPADLELAAFLLQQRLQKGSL</sequence>
<comment type="catalytic activity">
    <reaction evidence="3">
        <text>2-C-methyl-D-erythritol 4-phosphate + CTP + H(+) = 4-CDP-2-C-methyl-D-erythritol + diphosphate</text>
        <dbReference type="Rhea" id="RHEA:13429"/>
        <dbReference type="ChEBI" id="CHEBI:15378"/>
        <dbReference type="ChEBI" id="CHEBI:33019"/>
        <dbReference type="ChEBI" id="CHEBI:37563"/>
        <dbReference type="ChEBI" id="CHEBI:57823"/>
        <dbReference type="ChEBI" id="CHEBI:58262"/>
        <dbReference type="EC" id="2.7.7.60"/>
    </reaction>
</comment>